<feature type="domain" description="CARD" evidence="2">
    <location>
        <begin position="1"/>
        <end position="81"/>
    </location>
</feature>
<name>A0AAN9AV63_9CAEN</name>
<sequence>MDPADKDLLILRRPELVEDIDIMNGLLTHLLSRKVLNKRMVESITYNNPPDRQVEELLDLLPKRGPSAFQLFCDALIATDQADVVTKHLQKGDDIQTSSATAVAETNIPSSPLPVSVAETTEVSLPTPVPTASPLLASASMSALSSLPSSIQASISPQSDPSAGQSSSLPTTPQKRPVKCSWEDDCEKKSRLASPSETDSSPLERIRSDSVICIRGENDNVIKIYSPEKGGHTREKDVFSFVNPSGSAASPKLIPQSEKTRNQGASRAEEVRYVMKHFIATDSKEDKGQEENLRLASSMLSNLPEEYLKLISASRVPTTKLRREGDFGSDLMRERLSRCDSTDTMETRKPEGLRLDVSRKPGTVSLNRNDGEHDHV</sequence>
<proteinExistence type="predicted"/>
<feature type="compositionally biased region" description="Low complexity" evidence="1">
    <location>
        <begin position="151"/>
        <end position="163"/>
    </location>
</feature>
<comment type="caution">
    <text evidence="3">The sequence shown here is derived from an EMBL/GenBank/DDBJ whole genome shotgun (WGS) entry which is preliminary data.</text>
</comment>
<gene>
    <name evidence="3" type="ORF">V1264_007510</name>
</gene>
<dbReference type="InterPro" id="IPR001315">
    <property type="entry name" value="CARD"/>
</dbReference>
<dbReference type="SMART" id="SM00114">
    <property type="entry name" value="CARD"/>
    <property type="match status" value="1"/>
</dbReference>
<dbReference type="Proteomes" id="UP001374579">
    <property type="component" value="Unassembled WGS sequence"/>
</dbReference>
<feature type="region of interest" description="Disordered" evidence="1">
    <location>
        <begin position="246"/>
        <end position="268"/>
    </location>
</feature>
<dbReference type="CDD" id="cd01671">
    <property type="entry name" value="CARD"/>
    <property type="match status" value="1"/>
</dbReference>
<accession>A0AAN9AV63</accession>
<feature type="compositionally biased region" description="Polar residues" evidence="1">
    <location>
        <begin position="164"/>
        <end position="174"/>
    </location>
</feature>
<feature type="region of interest" description="Disordered" evidence="1">
    <location>
        <begin position="339"/>
        <end position="376"/>
    </location>
</feature>
<dbReference type="InterPro" id="IPR037939">
    <property type="entry name" value="CRADD"/>
</dbReference>
<dbReference type="GO" id="GO:0070513">
    <property type="term" value="F:death domain binding"/>
    <property type="evidence" value="ECO:0007669"/>
    <property type="project" value="InterPro"/>
</dbReference>
<protein>
    <recommendedName>
        <fullName evidence="2">CARD domain-containing protein</fullName>
    </recommendedName>
</protein>
<dbReference type="GO" id="GO:0002020">
    <property type="term" value="F:protease binding"/>
    <property type="evidence" value="ECO:0007669"/>
    <property type="project" value="InterPro"/>
</dbReference>
<evidence type="ECO:0000256" key="1">
    <source>
        <dbReference type="SAM" id="MobiDB-lite"/>
    </source>
</evidence>
<dbReference type="PROSITE" id="PS50209">
    <property type="entry name" value="CARD"/>
    <property type="match status" value="1"/>
</dbReference>
<dbReference type="AlphaFoldDB" id="A0AAN9AV63"/>
<dbReference type="PANTHER" id="PTHR15034">
    <property type="entry name" value="DEATH DOMAIN-CONTAINING PROTEIN CRADD"/>
    <property type="match status" value="1"/>
</dbReference>
<dbReference type="Gene3D" id="1.10.533.10">
    <property type="entry name" value="Death Domain, Fas"/>
    <property type="match status" value="1"/>
</dbReference>
<dbReference type="PANTHER" id="PTHR15034:SF5">
    <property type="entry name" value="DEATH DOMAIN-CONTAINING PROTEIN CRADD"/>
    <property type="match status" value="1"/>
</dbReference>
<evidence type="ECO:0000259" key="2">
    <source>
        <dbReference type="PROSITE" id="PS50209"/>
    </source>
</evidence>
<dbReference type="Pfam" id="PF00619">
    <property type="entry name" value="CARD"/>
    <property type="match status" value="1"/>
</dbReference>
<keyword evidence="4" id="KW-1185">Reference proteome</keyword>
<feature type="region of interest" description="Disordered" evidence="1">
    <location>
        <begin position="151"/>
        <end position="204"/>
    </location>
</feature>
<dbReference type="InterPro" id="IPR011029">
    <property type="entry name" value="DEATH-like_dom_sf"/>
</dbReference>
<evidence type="ECO:0000313" key="4">
    <source>
        <dbReference type="Proteomes" id="UP001374579"/>
    </source>
</evidence>
<dbReference type="EMBL" id="JBAMIC010000019">
    <property type="protein sequence ID" value="KAK7093821.1"/>
    <property type="molecule type" value="Genomic_DNA"/>
</dbReference>
<reference evidence="3 4" key="1">
    <citation type="submission" date="2024-02" db="EMBL/GenBank/DDBJ databases">
        <title>Chromosome-scale genome assembly of the rough periwinkle Littorina saxatilis.</title>
        <authorList>
            <person name="De Jode A."/>
            <person name="Faria R."/>
            <person name="Formenti G."/>
            <person name="Sims Y."/>
            <person name="Smith T.P."/>
            <person name="Tracey A."/>
            <person name="Wood J.M.D."/>
            <person name="Zagrodzka Z.B."/>
            <person name="Johannesson K."/>
            <person name="Butlin R.K."/>
            <person name="Leder E.H."/>
        </authorList>
    </citation>
    <scope>NUCLEOTIDE SEQUENCE [LARGE SCALE GENOMIC DNA]</scope>
    <source>
        <strain evidence="3">Snail1</strain>
        <tissue evidence="3">Muscle</tissue>
    </source>
</reference>
<dbReference type="SUPFAM" id="SSF47986">
    <property type="entry name" value="DEATH domain"/>
    <property type="match status" value="1"/>
</dbReference>
<evidence type="ECO:0000313" key="3">
    <source>
        <dbReference type="EMBL" id="KAK7093821.1"/>
    </source>
</evidence>
<organism evidence="3 4">
    <name type="scientific">Littorina saxatilis</name>
    <dbReference type="NCBI Taxonomy" id="31220"/>
    <lineage>
        <taxon>Eukaryota</taxon>
        <taxon>Metazoa</taxon>
        <taxon>Spiralia</taxon>
        <taxon>Lophotrochozoa</taxon>
        <taxon>Mollusca</taxon>
        <taxon>Gastropoda</taxon>
        <taxon>Caenogastropoda</taxon>
        <taxon>Littorinimorpha</taxon>
        <taxon>Littorinoidea</taxon>
        <taxon>Littorinidae</taxon>
        <taxon>Littorina</taxon>
    </lineage>
</organism>
<dbReference type="GO" id="GO:0042981">
    <property type="term" value="P:regulation of apoptotic process"/>
    <property type="evidence" value="ECO:0007669"/>
    <property type="project" value="InterPro"/>
</dbReference>
<feature type="compositionally biased region" description="Basic and acidic residues" evidence="1">
    <location>
        <begin position="339"/>
        <end position="359"/>
    </location>
</feature>